<name>A0A4D7Z2T0_AGRTU</name>
<evidence type="ECO:0000256" key="1">
    <source>
        <dbReference type="ARBA" id="ARBA00001947"/>
    </source>
</evidence>
<organism evidence="8 9">
    <name type="scientific">Agrobacterium tumefaciens</name>
    <dbReference type="NCBI Taxonomy" id="358"/>
    <lineage>
        <taxon>Bacteria</taxon>
        <taxon>Pseudomonadati</taxon>
        <taxon>Pseudomonadota</taxon>
        <taxon>Alphaproteobacteria</taxon>
        <taxon>Hyphomicrobiales</taxon>
        <taxon>Rhizobiaceae</taxon>
        <taxon>Rhizobium/Agrobacterium group</taxon>
        <taxon>Agrobacterium</taxon>
        <taxon>Agrobacterium tumefaciens complex</taxon>
    </lineage>
</organism>
<feature type="domain" description="DAPG hydrolase PhiG" evidence="7">
    <location>
        <begin position="99"/>
        <end position="323"/>
    </location>
</feature>
<comment type="similarity">
    <text evidence="5">Belongs to the DAPG/phloretin hydrolase family.</text>
</comment>
<dbReference type="GO" id="GO:0046872">
    <property type="term" value="F:metal ion binding"/>
    <property type="evidence" value="ECO:0007669"/>
    <property type="project" value="UniProtKB-KW"/>
</dbReference>
<dbReference type="InterPro" id="IPR006311">
    <property type="entry name" value="TAT_signal"/>
</dbReference>
<dbReference type="PROSITE" id="PS51318">
    <property type="entry name" value="TAT"/>
    <property type="match status" value="1"/>
</dbReference>
<evidence type="ECO:0000256" key="5">
    <source>
        <dbReference type="ARBA" id="ARBA00023459"/>
    </source>
</evidence>
<dbReference type="Proteomes" id="UP000298649">
    <property type="component" value="Chromosome linear"/>
</dbReference>
<dbReference type="EMBL" id="CP039923">
    <property type="protein sequence ID" value="QCL96783.1"/>
    <property type="molecule type" value="Genomic_DNA"/>
</dbReference>
<gene>
    <name evidence="8" type="ORF">CFBP7129_21695</name>
</gene>
<feature type="signal peptide" evidence="6">
    <location>
        <begin position="1"/>
        <end position="33"/>
    </location>
</feature>
<evidence type="ECO:0000256" key="4">
    <source>
        <dbReference type="ARBA" id="ARBA00022833"/>
    </source>
</evidence>
<sequence length="328" mass="36107">MTSFGRRNLLKGIPALAAGAAGATMLKASPTEAADTIPAPESSAVTYLPVAAQKQLITNSQLLKGKAYETFFNPQLVVPTQDALALQIGPLDKADCLTPSVADLNRLIDPSYKTPKQGYAVLDGSTVYVQNSLFFPRATAEMFRWWFTWHPIEKERYMLWFPHAHIENSVKDPARLANKSLSYEDRLYDNPNYVKELVGPQAMELLIRFTDPAKLGFDAAAFKRAGFTANASGIVGPAQAPDVINSMMIHIARDVEGGMELVSRYWIGSHPEMRRFAGAEKAAAMMAHVGWNDQLAEMTAYELAVHDMIEFNHLAGILPALFAQFSEA</sequence>
<accession>A0A4D7Z2T0</accession>
<dbReference type="AlphaFoldDB" id="A0A4D7Z2T0"/>
<evidence type="ECO:0000313" key="8">
    <source>
        <dbReference type="EMBL" id="QCL96783.1"/>
    </source>
</evidence>
<reference evidence="8 9" key="1">
    <citation type="submission" date="2019-04" db="EMBL/GenBank/DDBJ databases">
        <title>Complete genome sequence of Agrobacterium tumefaciens CFBP7129.</title>
        <authorList>
            <person name="Haryono M."/>
            <person name="Lin Y.-C."/>
            <person name="Lai E.-M."/>
            <person name="Kuo C.-H."/>
        </authorList>
    </citation>
    <scope>NUCLEOTIDE SEQUENCE [LARGE SCALE GENOMIC DNA]</scope>
    <source>
        <strain evidence="8 9">CFBP7129</strain>
    </source>
</reference>
<keyword evidence="4" id="KW-0862">Zinc</keyword>
<comment type="cofactor">
    <cofactor evidence="1">
        <name>Zn(2+)</name>
        <dbReference type="ChEBI" id="CHEBI:29105"/>
    </cofactor>
</comment>
<keyword evidence="2" id="KW-0479">Metal-binding</keyword>
<protein>
    <submittedName>
        <fullName evidence="8">2,4-diacetylphloroglucinol hydrolase</fullName>
    </submittedName>
</protein>
<dbReference type="InterPro" id="IPR041526">
    <property type="entry name" value="DAPG_hydrolase"/>
</dbReference>
<evidence type="ECO:0000259" key="7">
    <source>
        <dbReference type="Pfam" id="PF18089"/>
    </source>
</evidence>
<dbReference type="Pfam" id="PF18089">
    <property type="entry name" value="DAPG_hydrolase"/>
    <property type="match status" value="1"/>
</dbReference>
<evidence type="ECO:0000256" key="6">
    <source>
        <dbReference type="SAM" id="SignalP"/>
    </source>
</evidence>
<evidence type="ECO:0000256" key="2">
    <source>
        <dbReference type="ARBA" id="ARBA00022723"/>
    </source>
</evidence>
<proteinExistence type="inferred from homology"/>
<dbReference type="RefSeq" id="WP_052675466.1">
    <property type="nucleotide sequence ID" value="NZ_CP039923.1"/>
</dbReference>
<dbReference type="GO" id="GO:0016787">
    <property type="term" value="F:hydrolase activity"/>
    <property type="evidence" value="ECO:0007669"/>
    <property type="project" value="UniProtKB-KW"/>
</dbReference>
<keyword evidence="6" id="KW-0732">Signal</keyword>
<keyword evidence="3 8" id="KW-0378">Hydrolase</keyword>
<evidence type="ECO:0000256" key="3">
    <source>
        <dbReference type="ARBA" id="ARBA00022801"/>
    </source>
</evidence>
<feature type="chain" id="PRO_5020410531" evidence="6">
    <location>
        <begin position="34"/>
        <end position="328"/>
    </location>
</feature>
<evidence type="ECO:0000313" key="9">
    <source>
        <dbReference type="Proteomes" id="UP000298649"/>
    </source>
</evidence>